<dbReference type="GO" id="GO:0006511">
    <property type="term" value="P:ubiquitin-dependent protein catabolic process"/>
    <property type="evidence" value="ECO:0007669"/>
    <property type="project" value="TreeGrafter"/>
</dbReference>
<name>A0A2H9TNT9_9FUNG</name>
<dbReference type="Pfam" id="PF08375">
    <property type="entry name" value="Rpn3_C"/>
    <property type="match status" value="1"/>
</dbReference>
<dbReference type="GO" id="GO:0030234">
    <property type="term" value="F:enzyme regulator activity"/>
    <property type="evidence" value="ECO:0007669"/>
    <property type="project" value="InterPro"/>
</dbReference>
<dbReference type="SUPFAM" id="SSF48452">
    <property type="entry name" value="TPR-like"/>
    <property type="match status" value="1"/>
</dbReference>
<organism evidence="5 6">
    <name type="scientific">Paramicrosporidium saccamoebae</name>
    <dbReference type="NCBI Taxonomy" id="1246581"/>
    <lineage>
        <taxon>Eukaryota</taxon>
        <taxon>Fungi</taxon>
        <taxon>Fungi incertae sedis</taxon>
        <taxon>Cryptomycota</taxon>
        <taxon>Cryptomycota incertae sedis</taxon>
        <taxon>Paramicrosporidium</taxon>
    </lineage>
</organism>
<dbReference type="OrthoDB" id="1713558at2759"/>
<evidence type="ECO:0000313" key="5">
    <source>
        <dbReference type="EMBL" id="PJF19428.1"/>
    </source>
</evidence>
<dbReference type="STRING" id="1246581.A0A2H9TNT9"/>
<feature type="region of interest" description="Disordered" evidence="3">
    <location>
        <begin position="73"/>
        <end position="100"/>
    </location>
</feature>
<comment type="similarity">
    <text evidence="1">Belongs to the proteasome subunit S3 family.</text>
</comment>
<dbReference type="InterPro" id="IPR011990">
    <property type="entry name" value="TPR-like_helical_dom_sf"/>
</dbReference>
<dbReference type="Pfam" id="PF25573">
    <property type="entry name" value="TPR_PSMD3_N"/>
    <property type="match status" value="1"/>
</dbReference>
<dbReference type="SUPFAM" id="SSF46785">
    <property type="entry name" value="Winged helix' DNA-binding domain"/>
    <property type="match status" value="1"/>
</dbReference>
<dbReference type="Proteomes" id="UP000240830">
    <property type="component" value="Unassembled WGS sequence"/>
</dbReference>
<dbReference type="PANTHER" id="PTHR10758:SF2">
    <property type="entry name" value="26S PROTEASOME NON-ATPASE REGULATORY SUBUNIT 3"/>
    <property type="match status" value="1"/>
</dbReference>
<protein>
    <submittedName>
        <fullName evidence="5">Proteasome regulatory particle subunit</fullName>
    </submittedName>
</protein>
<dbReference type="SMART" id="SM00088">
    <property type="entry name" value="PINT"/>
    <property type="match status" value="1"/>
</dbReference>
<dbReference type="InterPro" id="IPR013586">
    <property type="entry name" value="PSMD3_C"/>
</dbReference>
<evidence type="ECO:0000313" key="6">
    <source>
        <dbReference type="Proteomes" id="UP000240830"/>
    </source>
</evidence>
<sequence length="474" mass="52213">MMPVADPSLSAHLLVHLGLLSNAMETNERRLVVRVLQNLPTVRRRLEGHVLATLMTSSTLPLAQELHPLLGATSGKKTSSNSSSVASGAANSSPMPPTPTASATLNSFAEVYLFFLSAVYLLDAGQASEANVVLLQVARLIESLNSRILDPLLARCYYFLGRSAELQGISIHPPLMLAFRQAALRHDSETHATVYNLLLRVLVRSGQVEEADKLVQRSVFPSQVSGANHARHLYYVGCIRAVQTQYPEARRALEEALQKAPHGRLAAGFVQAVQKLLVVVLLLLGEIPERSLLRENFLSSALRPYLSLCQTVRLGDLTRFQQLLTEAHQRFDADRTLMLVQRLHQNVLRAGLKRLSSAYSRIPLTDVQRKLGLPSVEDTVFVLLKAIQDGVIGGEIDHHGGFLASASVPNPYYTTEPQESFNTRIVAINALHDDCLRAMRYPDGVKKTAITSEAAPTEEEMMEEYLEAEDDLGF</sequence>
<dbReference type="InterPro" id="IPR036390">
    <property type="entry name" value="WH_DNA-bd_sf"/>
</dbReference>
<reference evidence="5 6" key="1">
    <citation type="submission" date="2016-10" db="EMBL/GenBank/DDBJ databases">
        <title>The genome of Paramicrosporidium saccamoebae is the missing link in understanding Cryptomycota and Microsporidia evolution.</title>
        <authorList>
            <person name="Quandt C.A."/>
            <person name="Beaudet D."/>
            <person name="Corsaro D."/>
            <person name="Michel R."/>
            <person name="Corradi N."/>
            <person name="James T."/>
        </authorList>
    </citation>
    <scope>NUCLEOTIDE SEQUENCE [LARGE SCALE GENOMIC DNA]</scope>
    <source>
        <strain evidence="5 6">KSL3</strain>
    </source>
</reference>
<dbReference type="Pfam" id="PF01399">
    <property type="entry name" value="PCI"/>
    <property type="match status" value="1"/>
</dbReference>
<dbReference type="Gene3D" id="1.25.40.10">
    <property type="entry name" value="Tetratricopeptide repeat domain"/>
    <property type="match status" value="1"/>
</dbReference>
<feature type="compositionally biased region" description="Low complexity" evidence="3">
    <location>
        <begin position="73"/>
        <end position="93"/>
    </location>
</feature>
<evidence type="ECO:0000256" key="3">
    <source>
        <dbReference type="SAM" id="MobiDB-lite"/>
    </source>
</evidence>
<gene>
    <name evidence="5" type="ORF">PSACC_00770</name>
</gene>
<dbReference type="InterPro" id="IPR057985">
    <property type="entry name" value="TPR_PSMD3_N"/>
</dbReference>
<dbReference type="GO" id="GO:0008541">
    <property type="term" value="C:proteasome regulatory particle, lid subcomplex"/>
    <property type="evidence" value="ECO:0007669"/>
    <property type="project" value="TreeGrafter"/>
</dbReference>
<dbReference type="EMBL" id="MTSL01000065">
    <property type="protein sequence ID" value="PJF19428.1"/>
    <property type="molecule type" value="Genomic_DNA"/>
</dbReference>
<evidence type="ECO:0000259" key="4">
    <source>
        <dbReference type="PROSITE" id="PS50250"/>
    </source>
</evidence>
<keyword evidence="6" id="KW-1185">Reference proteome</keyword>
<comment type="caution">
    <text evidence="5">The sequence shown here is derived from an EMBL/GenBank/DDBJ whole genome shotgun (WGS) entry which is preliminary data.</text>
</comment>
<dbReference type="PANTHER" id="PTHR10758">
    <property type="entry name" value="26S PROTEASOME NON-ATPASE REGULATORY SUBUNIT 3/COP9 SIGNALOSOME COMPLEX SUBUNIT 3"/>
    <property type="match status" value="1"/>
</dbReference>
<accession>A0A2H9TNT9</accession>
<dbReference type="PROSITE" id="PS50250">
    <property type="entry name" value="PCI"/>
    <property type="match status" value="1"/>
</dbReference>
<evidence type="ECO:0000256" key="2">
    <source>
        <dbReference type="ARBA" id="ARBA00022942"/>
    </source>
</evidence>
<dbReference type="InterPro" id="IPR050756">
    <property type="entry name" value="CSN3"/>
</dbReference>
<dbReference type="Gene3D" id="1.25.40.570">
    <property type="match status" value="1"/>
</dbReference>
<dbReference type="InterPro" id="IPR000717">
    <property type="entry name" value="PCI_dom"/>
</dbReference>
<keyword evidence="2 5" id="KW-0647">Proteasome</keyword>
<dbReference type="GO" id="GO:0042176">
    <property type="term" value="P:regulation of protein catabolic process"/>
    <property type="evidence" value="ECO:0007669"/>
    <property type="project" value="InterPro"/>
</dbReference>
<dbReference type="SMART" id="SM00753">
    <property type="entry name" value="PAM"/>
    <property type="match status" value="1"/>
</dbReference>
<evidence type="ECO:0000256" key="1">
    <source>
        <dbReference type="ARBA" id="ARBA00007912"/>
    </source>
</evidence>
<feature type="domain" description="PCI" evidence="4">
    <location>
        <begin position="230"/>
        <end position="410"/>
    </location>
</feature>
<proteinExistence type="inferred from homology"/>
<dbReference type="AlphaFoldDB" id="A0A2H9TNT9"/>